<dbReference type="STRING" id="1716141.STSP_27780"/>
<dbReference type="EMBL" id="LOHS01000072">
    <property type="protein sequence ID" value="OAH13800.1"/>
    <property type="molecule type" value="Genomic_DNA"/>
</dbReference>
<evidence type="ECO:0000313" key="4">
    <source>
        <dbReference type="Proteomes" id="UP000077381"/>
    </source>
</evidence>
<sequence length="197" mass="20567">MSIRHARRLRRAAASTLVAAALAFTATACGGGDDGGTKATSTSSASQDTGKSGNSGSGNTVPDTSKTIATLKGDKGIDMVIHEAKRDSGGFVTVSGEFKNTSQDTYTIPVQWNGLEKDVAAAGNSLAGMTLVDSKEKKRYYVLRDTDNRPLTTTGYDPSIDAGEGMTFFAQFPAPPESTTSVDLQFPGFPNATIEIS</sequence>
<comment type="caution">
    <text evidence="3">The sequence shown here is derived from an EMBL/GenBank/DDBJ whole genome shotgun (WGS) entry which is preliminary data.</text>
</comment>
<evidence type="ECO:0000256" key="1">
    <source>
        <dbReference type="SAM" id="MobiDB-lite"/>
    </source>
</evidence>
<evidence type="ECO:0000313" key="3">
    <source>
        <dbReference type="EMBL" id="OAH13800.1"/>
    </source>
</evidence>
<evidence type="ECO:0008006" key="5">
    <source>
        <dbReference type="Google" id="ProtNLM"/>
    </source>
</evidence>
<accession>A0A177HT04</accession>
<dbReference type="OrthoDB" id="4334774at2"/>
<evidence type="ECO:0000256" key="2">
    <source>
        <dbReference type="SAM" id="SignalP"/>
    </source>
</evidence>
<dbReference type="AlphaFoldDB" id="A0A177HT04"/>
<keyword evidence="4" id="KW-1185">Reference proteome</keyword>
<dbReference type="PATRIC" id="fig|1716141.3.peg.2926"/>
<gene>
    <name evidence="3" type="ORF">STSP_27780</name>
</gene>
<proteinExistence type="predicted"/>
<feature type="signal peptide" evidence="2">
    <location>
        <begin position="1"/>
        <end position="28"/>
    </location>
</feature>
<feature type="region of interest" description="Disordered" evidence="1">
    <location>
        <begin position="33"/>
        <end position="66"/>
    </location>
</feature>
<dbReference type="Proteomes" id="UP000077381">
    <property type="component" value="Unassembled WGS sequence"/>
</dbReference>
<reference evidence="3 4" key="1">
    <citation type="submission" date="2015-12" db="EMBL/GenBank/DDBJ databases">
        <title>Genome sequence of Streptomyces sp. G25.</title>
        <authorList>
            <person name="Poehlein A."/>
            <person name="Roettig A."/>
            <person name="Hiessl S."/>
            <person name="Hauschild P."/>
            <person name="Schauer J."/>
            <person name="Madkour M.H."/>
            <person name="Al-Ansari A.M."/>
            <person name="Almakishah N.H."/>
            <person name="Steinbuechel A."/>
            <person name="Daniel R."/>
        </authorList>
    </citation>
    <scope>NUCLEOTIDE SEQUENCE [LARGE SCALE GENOMIC DNA]</scope>
    <source>
        <strain evidence="4">G25(2015)</strain>
    </source>
</reference>
<keyword evidence="2" id="KW-0732">Signal</keyword>
<protein>
    <recommendedName>
        <fullName evidence="5">Telomeric repeat-binding factor 2</fullName>
    </recommendedName>
</protein>
<feature type="compositionally biased region" description="Low complexity" evidence="1">
    <location>
        <begin position="37"/>
        <end position="59"/>
    </location>
</feature>
<feature type="chain" id="PRO_5008063184" description="Telomeric repeat-binding factor 2" evidence="2">
    <location>
        <begin position="29"/>
        <end position="197"/>
    </location>
</feature>
<name>A0A177HT04_9ACTN</name>
<dbReference type="RefSeq" id="WP_067276696.1">
    <property type="nucleotide sequence ID" value="NZ_LOHS01000072.1"/>
</dbReference>
<organism evidence="3 4">
    <name type="scientific">Streptomyces jeddahensis</name>
    <dbReference type="NCBI Taxonomy" id="1716141"/>
    <lineage>
        <taxon>Bacteria</taxon>
        <taxon>Bacillati</taxon>
        <taxon>Actinomycetota</taxon>
        <taxon>Actinomycetes</taxon>
        <taxon>Kitasatosporales</taxon>
        <taxon>Streptomycetaceae</taxon>
        <taxon>Streptomyces</taxon>
    </lineage>
</organism>
<dbReference type="PROSITE" id="PS51257">
    <property type="entry name" value="PROKAR_LIPOPROTEIN"/>
    <property type="match status" value="1"/>
</dbReference>